<gene>
    <name evidence="7" type="primary">trmB</name>
    <name evidence="9" type="ordered locus">Sked_24960</name>
</gene>
<dbReference type="SUPFAM" id="SSF53335">
    <property type="entry name" value="S-adenosyl-L-methionine-dependent methyltransferases"/>
    <property type="match status" value="1"/>
</dbReference>
<evidence type="ECO:0000313" key="9">
    <source>
        <dbReference type="EMBL" id="ACZ22401.1"/>
    </source>
</evidence>
<feature type="binding site" evidence="7">
    <location>
        <position position="163"/>
    </location>
    <ligand>
        <name>S-adenosyl-L-methionine</name>
        <dbReference type="ChEBI" id="CHEBI:59789"/>
    </ligand>
</feature>
<dbReference type="EMBL" id="CP001819">
    <property type="protein sequence ID" value="ACZ22401.1"/>
    <property type="molecule type" value="Genomic_DNA"/>
</dbReference>
<sequence length="254" mass="27818">MSTSPRPADAPVESTPDDDLPGGRYRARTVSFVQRSGRLKDRQQRTWDALAPQFVVEPPRSGGRTSVDPGYVLDAAEVFGRSARLVVEVGSGQGEAVAHAAAESPETDFLAVEVYTPGVAQTLQRLRTSGSTNVRLMQADAAMVLGTTIAPASVDELWLFFPDPWHKSRHTKRRLVTPAFASLVARVLRPGGTWRLATDWADYARQMREVLAASEEFDVDLDAPRFAGRPVTSFERKGTEKGRDIADLTAVRRA</sequence>
<comment type="pathway">
    <text evidence="7">tRNA modification; N(7)-methylguanine-tRNA biosynthesis.</text>
</comment>
<accession>D1BJZ2</accession>
<dbReference type="CDD" id="cd02440">
    <property type="entry name" value="AdoMet_MTases"/>
    <property type="match status" value="1"/>
</dbReference>
<evidence type="ECO:0000256" key="4">
    <source>
        <dbReference type="ARBA" id="ARBA00022679"/>
    </source>
</evidence>
<organism evidence="9 10">
    <name type="scientific">Sanguibacter keddieii (strain ATCC 51767 / DSM 10542 / NCFB 3025 / ST-74)</name>
    <dbReference type="NCBI Taxonomy" id="446469"/>
    <lineage>
        <taxon>Bacteria</taxon>
        <taxon>Bacillati</taxon>
        <taxon>Actinomycetota</taxon>
        <taxon>Actinomycetes</taxon>
        <taxon>Micrococcales</taxon>
        <taxon>Sanguibacteraceae</taxon>
        <taxon>Sanguibacter</taxon>
    </lineage>
</organism>
<evidence type="ECO:0000256" key="1">
    <source>
        <dbReference type="ARBA" id="ARBA00000142"/>
    </source>
</evidence>
<evidence type="ECO:0000256" key="3">
    <source>
        <dbReference type="ARBA" id="ARBA00022603"/>
    </source>
</evidence>
<feature type="binding site" evidence="7">
    <location>
        <position position="140"/>
    </location>
    <ligand>
        <name>S-adenosyl-L-methionine</name>
        <dbReference type="ChEBI" id="CHEBI:59789"/>
    </ligand>
</feature>
<dbReference type="HOGENOM" id="CLU_050910_0_0_11"/>
<dbReference type="EC" id="2.1.1.33" evidence="7"/>
<dbReference type="OrthoDB" id="9802090at2"/>
<dbReference type="Proteomes" id="UP000000322">
    <property type="component" value="Chromosome"/>
</dbReference>
<dbReference type="Gene3D" id="3.40.50.150">
    <property type="entry name" value="Vaccinia Virus protein VP39"/>
    <property type="match status" value="1"/>
</dbReference>
<dbReference type="PROSITE" id="PS51625">
    <property type="entry name" value="SAM_MT_TRMB"/>
    <property type="match status" value="1"/>
</dbReference>
<evidence type="ECO:0000256" key="6">
    <source>
        <dbReference type="ARBA" id="ARBA00022694"/>
    </source>
</evidence>
<keyword evidence="3 7" id="KW-0489">Methyltransferase</keyword>
<keyword evidence="6 7" id="KW-0819">tRNA processing</keyword>
<keyword evidence="5 7" id="KW-0949">S-adenosyl-L-methionine</keyword>
<evidence type="ECO:0000256" key="7">
    <source>
        <dbReference type="HAMAP-Rule" id="MF_01057"/>
    </source>
</evidence>
<dbReference type="KEGG" id="ske:Sked_24960"/>
<name>D1BJZ2_SANKS</name>
<feature type="binding site" evidence="7">
    <location>
        <position position="88"/>
    </location>
    <ligand>
        <name>S-adenosyl-L-methionine</name>
        <dbReference type="ChEBI" id="CHEBI:59789"/>
    </ligand>
</feature>
<dbReference type="InterPro" id="IPR055361">
    <property type="entry name" value="tRNA_methyltr_TrmB_bact"/>
</dbReference>
<evidence type="ECO:0000256" key="8">
    <source>
        <dbReference type="SAM" id="MobiDB-lite"/>
    </source>
</evidence>
<reference evidence="9 10" key="1">
    <citation type="journal article" date="2009" name="Stand. Genomic Sci.">
        <title>Complete genome sequence of Sanguibacter keddieii type strain (ST-74).</title>
        <authorList>
            <person name="Ivanova N."/>
            <person name="Sikorski J."/>
            <person name="Sims D."/>
            <person name="Brettin T."/>
            <person name="Detter J.C."/>
            <person name="Han C."/>
            <person name="Lapidus A."/>
            <person name="Copeland A."/>
            <person name="Glavina Del Rio T."/>
            <person name="Nolan M."/>
            <person name="Chen F."/>
            <person name="Lucas S."/>
            <person name="Tice H."/>
            <person name="Cheng J.F."/>
            <person name="Bruce D."/>
            <person name="Goodwin L."/>
            <person name="Pitluck S."/>
            <person name="Pati A."/>
            <person name="Mavromatis K."/>
            <person name="Chen A."/>
            <person name="Palaniappan K."/>
            <person name="D'haeseleer P."/>
            <person name="Chain P."/>
            <person name="Bristow J."/>
            <person name="Eisen J.A."/>
            <person name="Markowitz V."/>
            <person name="Hugenholtz P."/>
            <person name="Goker M."/>
            <person name="Pukall R."/>
            <person name="Klenk H.P."/>
            <person name="Kyrpides N.C."/>
        </authorList>
    </citation>
    <scope>NUCLEOTIDE SEQUENCE [LARGE SCALE GENOMIC DNA]</scope>
    <source>
        <strain evidence="10">ATCC 51767 / DSM 10542 / NCFB 3025 / ST-74</strain>
    </source>
</reference>
<evidence type="ECO:0000256" key="5">
    <source>
        <dbReference type="ARBA" id="ARBA00022691"/>
    </source>
</evidence>
<dbReference type="HAMAP" id="MF_01057">
    <property type="entry name" value="tRNA_methyltr_TrmB"/>
    <property type="match status" value="1"/>
</dbReference>
<dbReference type="PANTHER" id="PTHR23417:SF14">
    <property type="entry name" value="PENTACOTRIPEPTIDE-REPEAT REGION OF PRORP DOMAIN-CONTAINING PROTEIN"/>
    <property type="match status" value="1"/>
</dbReference>
<keyword evidence="10" id="KW-1185">Reference proteome</keyword>
<comment type="catalytic activity">
    <reaction evidence="1 7">
        <text>guanosine(46) in tRNA + S-adenosyl-L-methionine = N(7)-methylguanosine(46) in tRNA + S-adenosyl-L-homocysteine</text>
        <dbReference type="Rhea" id="RHEA:42708"/>
        <dbReference type="Rhea" id="RHEA-COMP:10188"/>
        <dbReference type="Rhea" id="RHEA-COMP:10189"/>
        <dbReference type="ChEBI" id="CHEBI:57856"/>
        <dbReference type="ChEBI" id="CHEBI:59789"/>
        <dbReference type="ChEBI" id="CHEBI:74269"/>
        <dbReference type="ChEBI" id="CHEBI:74480"/>
        <dbReference type="EC" id="2.1.1.33"/>
    </reaction>
</comment>
<feature type="binding site" evidence="7">
    <location>
        <position position="167"/>
    </location>
    <ligand>
        <name>substrate</name>
    </ligand>
</feature>
<feature type="region of interest" description="Disordered" evidence="8">
    <location>
        <begin position="1"/>
        <end position="25"/>
    </location>
</feature>
<comment type="similarity">
    <text evidence="7">Belongs to the class I-like SAM-binding methyltransferase superfamily. TrmB family.</text>
</comment>
<dbReference type="STRING" id="446469.Sked_24960"/>
<dbReference type="AlphaFoldDB" id="D1BJZ2"/>
<dbReference type="GO" id="GO:0043527">
    <property type="term" value="C:tRNA methyltransferase complex"/>
    <property type="evidence" value="ECO:0007669"/>
    <property type="project" value="TreeGrafter"/>
</dbReference>
<dbReference type="InterPro" id="IPR003358">
    <property type="entry name" value="tRNA_(Gua-N-7)_MeTrfase_Trmb"/>
</dbReference>
<feature type="binding site" evidence="7">
    <location>
        <position position="113"/>
    </location>
    <ligand>
        <name>S-adenosyl-L-methionine</name>
        <dbReference type="ChEBI" id="CHEBI:59789"/>
    </ligand>
</feature>
<proteinExistence type="inferred from homology"/>
<protein>
    <recommendedName>
        <fullName evidence="7">tRNA (guanine-N(7)-)-methyltransferase</fullName>
        <ecNumber evidence="7">2.1.1.33</ecNumber>
    </recommendedName>
    <alternativeName>
        <fullName evidence="7">tRNA (guanine(46)-N(7))-methyltransferase</fullName>
    </alternativeName>
    <alternativeName>
        <fullName evidence="7">tRNA(m7G46)-methyltransferase</fullName>
    </alternativeName>
</protein>
<dbReference type="GO" id="GO:0008176">
    <property type="term" value="F:tRNA (guanine(46)-N7)-methyltransferase activity"/>
    <property type="evidence" value="ECO:0007669"/>
    <property type="project" value="UniProtKB-UniRule"/>
</dbReference>
<dbReference type="InterPro" id="IPR029063">
    <property type="entry name" value="SAM-dependent_MTases_sf"/>
</dbReference>
<comment type="caution">
    <text evidence="7">Lacks conserved residue(s) required for the propagation of feature annotation.</text>
</comment>
<dbReference type="RefSeq" id="WP_012867470.1">
    <property type="nucleotide sequence ID" value="NC_013521.1"/>
</dbReference>
<feature type="binding site" evidence="7">
    <location>
        <begin position="232"/>
        <end position="235"/>
    </location>
    <ligand>
        <name>substrate</name>
    </ligand>
</feature>
<dbReference type="Pfam" id="PF02390">
    <property type="entry name" value="Methyltransf_4"/>
    <property type="match status" value="1"/>
</dbReference>
<keyword evidence="4 7" id="KW-0808">Transferase</keyword>
<dbReference type="eggNOG" id="COG0220">
    <property type="taxonomic scope" value="Bacteria"/>
</dbReference>
<dbReference type="PANTHER" id="PTHR23417">
    <property type="entry name" value="3-DEOXY-D-MANNO-OCTULOSONIC-ACID TRANSFERASE/TRNA GUANINE-N 7 - -METHYLTRANSFERASE"/>
    <property type="match status" value="1"/>
</dbReference>
<dbReference type="UniPathway" id="UPA00989"/>
<comment type="function">
    <text evidence="2 7">Catalyzes the formation of N(7)-methylguanine at position 46 (m7G46) in tRNA.</text>
</comment>
<dbReference type="NCBIfam" id="TIGR00091">
    <property type="entry name" value="tRNA (guanosine(46)-N7)-methyltransferase TrmB"/>
    <property type="match status" value="1"/>
</dbReference>
<feature type="binding site" evidence="7">
    <location>
        <position position="199"/>
    </location>
    <ligand>
        <name>substrate</name>
    </ligand>
</feature>
<evidence type="ECO:0000256" key="2">
    <source>
        <dbReference type="ARBA" id="ARBA00003015"/>
    </source>
</evidence>
<evidence type="ECO:0000313" key="10">
    <source>
        <dbReference type="Proteomes" id="UP000000322"/>
    </source>
</evidence>